<protein>
    <submittedName>
        <fullName evidence="2">Aminoglycoside phosphotransferase family protein</fullName>
    </submittedName>
</protein>
<feature type="domain" description="Aminoglycoside phosphotransferase" evidence="1">
    <location>
        <begin position="169"/>
        <end position="338"/>
    </location>
</feature>
<comment type="caution">
    <text evidence="2">The sequence shown here is derived from an EMBL/GenBank/DDBJ whole genome shotgun (WGS) entry which is preliminary data.</text>
</comment>
<feature type="non-terminal residue" evidence="2">
    <location>
        <position position="338"/>
    </location>
</feature>
<dbReference type="SUPFAM" id="SSF56112">
    <property type="entry name" value="Protein kinase-like (PK-like)"/>
    <property type="match status" value="1"/>
</dbReference>
<dbReference type="EMBL" id="VBOS01000532">
    <property type="protein sequence ID" value="TMQ47421.1"/>
    <property type="molecule type" value="Genomic_DNA"/>
</dbReference>
<name>A0A538S7T3_UNCEI</name>
<gene>
    <name evidence="2" type="ORF">E6K72_14050</name>
</gene>
<dbReference type="AlphaFoldDB" id="A0A538S7T3"/>
<sequence>MLSAPDADIVRRDPGIPGLSIVLDPEAVIAALRPCLPRAGTARMTYVRYKPGRSCVVAYRLDGDGGLDLYAKASPPGAPAEPRMSVERSSASDGTGRIILGDGAIAVCVFPVDHKLKALRRLADAELRRRMLREVVPDRPDLWDGAFDELRYLPERRYVARWLSGNRPVAVLKLHTEREYALAQRNVTAFRGHASFRRARCLGQSDRRRILLHEWLPGRVLSEAVSDPDPDFGALTSVGAALAHLHAHDATGLSPLQRDVEAATLLGLSANLGSICPHLAERLDRLVRRLAGELMRAPRLNRAIHGDFSAGQVLIAGDGVAILDFDRAARGDPAADIG</sequence>
<evidence type="ECO:0000313" key="3">
    <source>
        <dbReference type="Proteomes" id="UP000317716"/>
    </source>
</evidence>
<dbReference type="InterPro" id="IPR011009">
    <property type="entry name" value="Kinase-like_dom_sf"/>
</dbReference>
<dbReference type="Proteomes" id="UP000317716">
    <property type="component" value="Unassembled WGS sequence"/>
</dbReference>
<dbReference type="InterPro" id="IPR002575">
    <property type="entry name" value="Aminoglycoside_PTrfase"/>
</dbReference>
<evidence type="ECO:0000313" key="2">
    <source>
        <dbReference type="EMBL" id="TMQ47421.1"/>
    </source>
</evidence>
<dbReference type="GO" id="GO:0016740">
    <property type="term" value="F:transferase activity"/>
    <property type="evidence" value="ECO:0007669"/>
    <property type="project" value="UniProtKB-KW"/>
</dbReference>
<evidence type="ECO:0000259" key="1">
    <source>
        <dbReference type="Pfam" id="PF01636"/>
    </source>
</evidence>
<organism evidence="2 3">
    <name type="scientific">Eiseniibacteriota bacterium</name>
    <dbReference type="NCBI Taxonomy" id="2212470"/>
    <lineage>
        <taxon>Bacteria</taxon>
        <taxon>Candidatus Eiseniibacteriota</taxon>
    </lineage>
</organism>
<keyword evidence="2" id="KW-0808">Transferase</keyword>
<reference evidence="2 3" key="1">
    <citation type="journal article" date="2019" name="Nat. Microbiol.">
        <title>Mediterranean grassland soil C-N compound turnover is dependent on rainfall and depth, and is mediated by genomically divergent microorganisms.</title>
        <authorList>
            <person name="Diamond S."/>
            <person name="Andeer P.F."/>
            <person name="Li Z."/>
            <person name="Crits-Christoph A."/>
            <person name="Burstein D."/>
            <person name="Anantharaman K."/>
            <person name="Lane K.R."/>
            <person name="Thomas B.C."/>
            <person name="Pan C."/>
            <person name="Northen T.R."/>
            <person name="Banfield J.F."/>
        </authorList>
    </citation>
    <scope>NUCLEOTIDE SEQUENCE [LARGE SCALE GENOMIC DNA]</scope>
    <source>
        <strain evidence="2">WS_2</strain>
    </source>
</reference>
<accession>A0A538S7T3</accession>
<dbReference type="Pfam" id="PF01636">
    <property type="entry name" value="APH"/>
    <property type="match status" value="1"/>
</dbReference>
<dbReference type="Gene3D" id="3.90.1200.10">
    <property type="match status" value="1"/>
</dbReference>
<proteinExistence type="predicted"/>